<dbReference type="AlphaFoldDB" id="A0A9P0KNJ2"/>
<dbReference type="EMBL" id="CAKOFQ010006896">
    <property type="protein sequence ID" value="CAH1980480.1"/>
    <property type="molecule type" value="Genomic_DNA"/>
</dbReference>
<proteinExistence type="predicted"/>
<comment type="caution">
    <text evidence="1">The sequence shown here is derived from an EMBL/GenBank/DDBJ whole genome shotgun (WGS) entry which is preliminary data.</text>
</comment>
<organism evidence="1 2">
    <name type="scientific">Acanthoscelides obtectus</name>
    <name type="common">Bean weevil</name>
    <name type="synonym">Bruchus obtectus</name>
    <dbReference type="NCBI Taxonomy" id="200917"/>
    <lineage>
        <taxon>Eukaryota</taxon>
        <taxon>Metazoa</taxon>
        <taxon>Ecdysozoa</taxon>
        <taxon>Arthropoda</taxon>
        <taxon>Hexapoda</taxon>
        <taxon>Insecta</taxon>
        <taxon>Pterygota</taxon>
        <taxon>Neoptera</taxon>
        <taxon>Endopterygota</taxon>
        <taxon>Coleoptera</taxon>
        <taxon>Polyphaga</taxon>
        <taxon>Cucujiformia</taxon>
        <taxon>Chrysomeloidea</taxon>
        <taxon>Chrysomelidae</taxon>
        <taxon>Bruchinae</taxon>
        <taxon>Bruchini</taxon>
        <taxon>Acanthoscelides</taxon>
    </lineage>
</organism>
<gene>
    <name evidence="1" type="ORF">ACAOBT_LOCUS14017</name>
</gene>
<reference evidence="1" key="1">
    <citation type="submission" date="2022-03" db="EMBL/GenBank/DDBJ databases">
        <authorList>
            <person name="Sayadi A."/>
        </authorList>
    </citation>
    <scope>NUCLEOTIDE SEQUENCE</scope>
</reference>
<dbReference type="Proteomes" id="UP001152888">
    <property type="component" value="Unassembled WGS sequence"/>
</dbReference>
<keyword evidence="2" id="KW-1185">Reference proteome</keyword>
<accession>A0A9P0KNJ2</accession>
<name>A0A9P0KNJ2_ACAOB</name>
<evidence type="ECO:0000313" key="2">
    <source>
        <dbReference type="Proteomes" id="UP001152888"/>
    </source>
</evidence>
<protein>
    <submittedName>
        <fullName evidence="1">Uncharacterized protein</fullName>
    </submittedName>
</protein>
<sequence>MYHNCKAISETVKRRNMRILFNYHQKQGKLLITETVLFDISSWKDLVQHSVYK</sequence>
<evidence type="ECO:0000313" key="1">
    <source>
        <dbReference type="EMBL" id="CAH1980480.1"/>
    </source>
</evidence>